<evidence type="ECO:0000259" key="5">
    <source>
        <dbReference type="Pfam" id="PF04542"/>
    </source>
</evidence>
<comment type="caution">
    <text evidence="7">The sequence shown here is derived from an EMBL/GenBank/DDBJ whole genome shotgun (WGS) entry which is preliminary data.</text>
</comment>
<proteinExistence type="inferred from homology"/>
<evidence type="ECO:0000256" key="4">
    <source>
        <dbReference type="ARBA" id="ARBA00023163"/>
    </source>
</evidence>
<dbReference type="InterPro" id="IPR013325">
    <property type="entry name" value="RNA_pol_sigma_r2"/>
</dbReference>
<dbReference type="CDD" id="cd06171">
    <property type="entry name" value="Sigma70_r4"/>
    <property type="match status" value="1"/>
</dbReference>
<keyword evidence="2" id="KW-0805">Transcription regulation</keyword>
<dbReference type="GO" id="GO:0006352">
    <property type="term" value="P:DNA-templated transcription initiation"/>
    <property type="evidence" value="ECO:0007669"/>
    <property type="project" value="InterPro"/>
</dbReference>
<dbReference type="PANTHER" id="PTHR43133:SF51">
    <property type="entry name" value="RNA POLYMERASE SIGMA FACTOR"/>
    <property type="match status" value="1"/>
</dbReference>
<dbReference type="Pfam" id="PF08281">
    <property type="entry name" value="Sigma70_r4_2"/>
    <property type="match status" value="1"/>
</dbReference>
<gene>
    <name evidence="7" type="ORF">IAA66_04545</name>
</gene>
<dbReference type="SUPFAM" id="SSF88946">
    <property type="entry name" value="Sigma2 domain of RNA polymerase sigma factors"/>
    <property type="match status" value="1"/>
</dbReference>
<name>A0A9D0YVP7_9FIRM</name>
<evidence type="ECO:0000256" key="1">
    <source>
        <dbReference type="ARBA" id="ARBA00010641"/>
    </source>
</evidence>
<evidence type="ECO:0000259" key="6">
    <source>
        <dbReference type="Pfam" id="PF08281"/>
    </source>
</evidence>
<evidence type="ECO:0000313" key="8">
    <source>
        <dbReference type="Proteomes" id="UP000886819"/>
    </source>
</evidence>
<comment type="similarity">
    <text evidence="1">Belongs to the sigma-70 factor family. ECF subfamily.</text>
</comment>
<accession>A0A9D0YVP7</accession>
<dbReference type="Gene3D" id="1.10.10.10">
    <property type="entry name" value="Winged helix-like DNA-binding domain superfamily/Winged helix DNA-binding domain"/>
    <property type="match status" value="1"/>
</dbReference>
<reference evidence="7" key="1">
    <citation type="submission" date="2020-10" db="EMBL/GenBank/DDBJ databases">
        <authorList>
            <person name="Gilroy R."/>
        </authorList>
    </citation>
    <scope>NUCLEOTIDE SEQUENCE</scope>
    <source>
        <strain evidence="7">ChiHile30-977</strain>
    </source>
</reference>
<keyword evidence="3" id="KW-0731">Sigma factor</keyword>
<reference evidence="7" key="2">
    <citation type="journal article" date="2021" name="PeerJ">
        <title>Extensive microbial diversity within the chicken gut microbiome revealed by metagenomics and culture.</title>
        <authorList>
            <person name="Gilroy R."/>
            <person name="Ravi A."/>
            <person name="Getino M."/>
            <person name="Pursley I."/>
            <person name="Horton D.L."/>
            <person name="Alikhan N.F."/>
            <person name="Baker D."/>
            <person name="Gharbi K."/>
            <person name="Hall N."/>
            <person name="Watson M."/>
            <person name="Adriaenssens E.M."/>
            <person name="Foster-Nyarko E."/>
            <person name="Jarju S."/>
            <person name="Secka A."/>
            <person name="Antonio M."/>
            <person name="Oren A."/>
            <person name="Chaudhuri R.R."/>
            <person name="La Ragione R."/>
            <person name="Hildebrand F."/>
            <person name="Pallen M.J."/>
        </authorList>
    </citation>
    <scope>NUCLEOTIDE SEQUENCE</scope>
    <source>
        <strain evidence="7">ChiHile30-977</strain>
    </source>
</reference>
<dbReference type="Gene3D" id="1.10.1740.10">
    <property type="match status" value="1"/>
</dbReference>
<protein>
    <submittedName>
        <fullName evidence="7">Sigma-70 family RNA polymerase sigma factor</fullName>
    </submittedName>
</protein>
<feature type="domain" description="RNA polymerase sigma-70 region 2" evidence="5">
    <location>
        <begin position="17"/>
        <end position="76"/>
    </location>
</feature>
<dbReference type="NCBIfam" id="TIGR02937">
    <property type="entry name" value="sigma70-ECF"/>
    <property type="match status" value="1"/>
</dbReference>
<evidence type="ECO:0000256" key="2">
    <source>
        <dbReference type="ARBA" id="ARBA00023015"/>
    </source>
</evidence>
<sequence>MDTNTAMARAWDRRVSLMRVAVSIVRRSQDAEDAVSNAILQAGCAAGSLRDERRFDAWLMRILVRCCYDILRRSRRESPGELPEQPVFEREGGELWAALRTLSPPYRRVLILYYYEGFKAREIASILGVPIGTVLGRLARGRAKLKDMIAAEEACTP</sequence>
<dbReference type="InterPro" id="IPR007627">
    <property type="entry name" value="RNA_pol_sigma70_r2"/>
</dbReference>
<organism evidence="7 8">
    <name type="scientific">Candidatus Avichristensenella intestinipullorum</name>
    <dbReference type="NCBI Taxonomy" id="2840693"/>
    <lineage>
        <taxon>Bacteria</taxon>
        <taxon>Bacillati</taxon>
        <taxon>Bacillota</taxon>
        <taxon>Clostridia</taxon>
        <taxon>Candidatus Avichristensenella</taxon>
    </lineage>
</organism>
<dbReference type="GO" id="GO:0016987">
    <property type="term" value="F:sigma factor activity"/>
    <property type="evidence" value="ECO:0007669"/>
    <property type="project" value="UniProtKB-KW"/>
</dbReference>
<dbReference type="PANTHER" id="PTHR43133">
    <property type="entry name" value="RNA POLYMERASE ECF-TYPE SIGMA FACTO"/>
    <property type="match status" value="1"/>
</dbReference>
<dbReference type="InterPro" id="IPR014284">
    <property type="entry name" value="RNA_pol_sigma-70_dom"/>
</dbReference>
<feature type="domain" description="RNA polymerase sigma factor 70 region 4 type 2" evidence="6">
    <location>
        <begin position="94"/>
        <end position="145"/>
    </location>
</feature>
<dbReference type="InterPro" id="IPR013324">
    <property type="entry name" value="RNA_pol_sigma_r3/r4-like"/>
</dbReference>
<dbReference type="Pfam" id="PF04542">
    <property type="entry name" value="Sigma70_r2"/>
    <property type="match status" value="1"/>
</dbReference>
<dbReference type="GO" id="GO:0003677">
    <property type="term" value="F:DNA binding"/>
    <property type="evidence" value="ECO:0007669"/>
    <property type="project" value="InterPro"/>
</dbReference>
<evidence type="ECO:0000313" key="7">
    <source>
        <dbReference type="EMBL" id="HIQ62843.1"/>
    </source>
</evidence>
<dbReference type="Proteomes" id="UP000886819">
    <property type="component" value="Unassembled WGS sequence"/>
</dbReference>
<dbReference type="InterPro" id="IPR013249">
    <property type="entry name" value="RNA_pol_sigma70_r4_t2"/>
</dbReference>
<dbReference type="AlphaFoldDB" id="A0A9D0YVP7"/>
<dbReference type="SUPFAM" id="SSF88659">
    <property type="entry name" value="Sigma3 and sigma4 domains of RNA polymerase sigma factors"/>
    <property type="match status" value="1"/>
</dbReference>
<dbReference type="EMBL" id="DVFI01000070">
    <property type="protein sequence ID" value="HIQ62843.1"/>
    <property type="molecule type" value="Genomic_DNA"/>
</dbReference>
<keyword evidence="4" id="KW-0804">Transcription</keyword>
<evidence type="ECO:0000256" key="3">
    <source>
        <dbReference type="ARBA" id="ARBA00023082"/>
    </source>
</evidence>
<dbReference type="InterPro" id="IPR039425">
    <property type="entry name" value="RNA_pol_sigma-70-like"/>
</dbReference>
<dbReference type="InterPro" id="IPR036388">
    <property type="entry name" value="WH-like_DNA-bd_sf"/>
</dbReference>